<keyword evidence="1" id="KW-0175">Coiled coil</keyword>
<organism evidence="2 3">
    <name type="scientific">Mucinivorans hirudinis</name>
    <dbReference type="NCBI Taxonomy" id="1433126"/>
    <lineage>
        <taxon>Bacteria</taxon>
        <taxon>Pseudomonadati</taxon>
        <taxon>Bacteroidota</taxon>
        <taxon>Bacteroidia</taxon>
        <taxon>Bacteroidales</taxon>
        <taxon>Rikenellaceae</taxon>
        <taxon>Mucinivorans</taxon>
    </lineage>
</organism>
<dbReference type="Proteomes" id="UP000027616">
    <property type="component" value="Chromosome I"/>
</dbReference>
<protein>
    <recommendedName>
        <fullName evidence="4">MobA protein</fullName>
    </recommendedName>
</protein>
<evidence type="ECO:0008006" key="4">
    <source>
        <dbReference type="Google" id="ProtNLM"/>
    </source>
</evidence>
<dbReference type="Pfam" id="PF19514">
    <property type="entry name" value="MobC_2"/>
    <property type="match status" value="1"/>
</dbReference>
<proteinExistence type="predicted"/>
<evidence type="ECO:0000313" key="3">
    <source>
        <dbReference type="Proteomes" id="UP000027616"/>
    </source>
</evidence>
<dbReference type="InterPro" id="IPR045788">
    <property type="entry name" value="MobC_2"/>
</dbReference>
<accession>A0A060RAF4</accession>
<dbReference type="STRING" id="1433126.BN938_2550"/>
<dbReference type="eggNOG" id="ENOG5030A1M">
    <property type="taxonomic scope" value="Bacteria"/>
</dbReference>
<dbReference type="OrthoDB" id="2042421at2"/>
<keyword evidence="3" id="KW-1185">Reference proteome</keyword>
<dbReference type="HOGENOM" id="CLU_109688_1_0_10"/>
<dbReference type="EMBL" id="HG934468">
    <property type="protein sequence ID" value="CDN32620.1"/>
    <property type="molecule type" value="Genomic_DNA"/>
</dbReference>
<evidence type="ECO:0000313" key="2">
    <source>
        <dbReference type="EMBL" id="CDN32620.1"/>
    </source>
</evidence>
<dbReference type="KEGG" id="rbc:BN938_2550"/>
<reference evidence="2 3" key="1">
    <citation type="journal article" date="2015" name="Genome Announc.">
        <title>Complete Genome Sequence of the Novel Leech Symbiont Mucinivorans hirudinis M3T.</title>
        <authorList>
            <person name="Nelson M.C."/>
            <person name="Bomar L."/>
            <person name="Graf J."/>
        </authorList>
    </citation>
    <scope>NUCLEOTIDE SEQUENCE [LARGE SCALE GENOMIC DNA]</scope>
    <source>
        <strain evidence="3">M3</strain>
    </source>
</reference>
<gene>
    <name evidence="2" type="ORF">BN938_2550</name>
</gene>
<dbReference type="NCBIfam" id="NF041324">
    <property type="entry name" value="Bacteroid_MobA"/>
    <property type="match status" value="1"/>
</dbReference>
<evidence type="ECO:0000256" key="1">
    <source>
        <dbReference type="SAM" id="Coils"/>
    </source>
</evidence>
<name>A0A060RAF4_9BACT</name>
<dbReference type="PATRIC" id="fig|1433126.3.peg.2525"/>
<dbReference type="AlphaFoldDB" id="A0A060RAF4"/>
<sequence length="146" mass="16965">MTQNKGGRIPKNDKATHRVAVRFNSVENARFLTMYELSGVQSKAAFIKARVFGDTFRVIKVDRSQLDYYQKLSAFYAQFRATGVNYNQVVVALRSNFTEKKAMAMLHKLEQHTQELVSLNRRIIDLTEDYKTRFYEGYKPVDVVVE</sequence>
<feature type="coiled-coil region" evidence="1">
    <location>
        <begin position="102"/>
        <end position="129"/>
    </location>
</feature>